<sequence length="367" mass="40423">MTSVSSDPLGEIQTGDNASNYPIHPSSDEEPLSFSRGFETWGGKELETESINYLDDMLVTLSEPTNADSECTAQAPFLSSGNQNRSNSANYGVSDQEPRMDWDHNLTKDNDAPQQFASTCMPPTMPQTVYGSTRPSMENTPPPSRGEPAGLASSMTLYALSGIYGRRAMQSEATCTCLLDVMHVLETLMSNSTTSTQSVPRSVDSVLALQKHAVEKCSLMLDCNHCQSSPDRILMVVLLVDKLLTEFESILAVLPGQNICSRPLRPGCNPEPAFDSCATTHVLRGGGRRFFVGDYEIDSCNEWRSFVKMLVDLHAARLSGFIVRSKTWATTSGCDIPLTMFLKLERRFQAISEVLVARLLVRRNNKD</sequence>
<keyword evidence="3" id="KW-0238">DNA-binding</keyword>
<keyword evidence="1" id="KW-0479">Metal-binding</keyword>
<dbReference type="Proteomes" id="UP000234585">
    <property type="component" value="Unassembled WGS sequence"/>
</dbReference>
<feature type="region of interest" description="Disordered" evidence="6">
    <location>
        <begin position="76"/>
        <end position="98"/>
    </location>
</feature>
<keyword evidence="9" id="KW-1185">Reference proteome</keyword>
<evidence type="ECO:0000313" key="9">
    <source>
        <dbReference type="Proteomes" id="UP000234585"/>
    </source>
</evidence>
<evidence type="ECO:0000256" key="3">
    <source>
        <dbReference type="ARBA" id="ARBA00023125"/>
    </source>
</evidence>
<name>A0A2I2F689_ASPCN</name>
<reference evidence="8 9" key="1">
    <citation type="submission" date="2017-12" db="EMBL/GenBank/DDBJ databases">
        <authorList>
            <consortium name="DOE Joint Genome Institute"/>
            <person name="Haridas S."/>
            <person name="Kjaerbolling I."/>
            <person name="Vesth T.C."/>
            <person name="Frisvad J.C."/>
            <person name="Nybo J.L."/>
            <person name="Theobald S."/>
            <person name="Kuo A."/>
            <person name="Bowyer P."/>
            <person name="Matsuda Y."/>
            <person name="Mondo S."/>
            <person name="Lyhne E.K."/>
            <person name="Kogle M.E."/>
            <person name="Clum A."/>
            <person name="Lipzen A."/>
            <person name="Salamov A."/>
            <person name="Ngan C.Y."/>
            <person name="Daum C."/>
            <person name="Chiniquy J."/>
            <person name="Barry K."/>
            <person name="LaButti K."/>
            <person name="Simmons B.A."/>
            <person name="Magnuson J.K."/>
            <person name="Mortensen U.H."/>
            <person name="Larsen T.O."/>
            <person name="Grigoriev I.V."/>
            <person name="Baker S.E."/>
            <person name="Andersen M.R."/>
            <person name="Nordberg H.P."/>
            <person name="Cantor M.N."/>
            <person name="Hua S.X."/>
        </authorList>
    </citation>
    <scope>NUCLEOTIDE SEQUENCE [LARGE SCALE GENOMIC DNA]</scope>
    <source>
        <strain evidence="8 9">CBS 102.13</strain>
    </source>
</reference>
<evidence type="ECO:0000256" key="5">
    <source>
        <dbReference type="ARBA" id="ARBA00023242"/>
    </source>
</evidence>
<dbReference type="GeneID" id="36523905"/>
<dbReference type="EMBL" id="KZ559155">
    <property type="protein sequence ID" value="PLB36098.1"/>
    <property type="molecule type" value="Genomic_DNA"/>
</dbReference>
<dbReference type="Pfam" id="PF08493">
    <property type="entry name" value="AflR"/>
    <property type="match status" value="1"/>
</dbReference>
<feature type="compositionally biased region" description="Polar residues" evidence="6">
    <location>
        <begin position="76"/>
        <end position="93"/>
    </location>
</feature>
<dbReference type="GO" id="GO:0006355">
    <property type="term" value="P:regulation of DNA-templated transcription"/>
    <property type="evidence" value="ECO:0007669"/>
    <property type="project" value="InterPro"/>
</dbReference>
<evidence type="ECO:0000256" key="2">
    <source>
        <dbReference type="ARBA" id="ARBA00023015"/>
    </source>
</evidence>
<dbReference type="GO" id="GO:0046872">
    <property type="term" value="F:metal ion binding"/>
    <property type="evidence" value="ECO:0007669"/>
    <property type="project" value="UniProtKB-KW"/>
</dbReference>
<dbReference type="AlphaFoldDB" id="A0A2I2F689"/>
<dbReference type="GO" id="GO:0003677">
    <property type="term" value="F:DNA binding"/>
    <property type="evidence" value="ECO:0007669"/>
    <property type="project" value="UniProtKB-KW"/>
</dbReference>
<organism evidence="8 9">
    <name type="scientific">Aspergillus candidus</name>
    <dbReference type="NCBI Taxonomy" id="41067"/>
    <lineage>
        <taxon>Eukaryota</taxon>
        <taxon>Fungi</taxon>
        <taxon>Dikarya</taxon>
        <taxon>Ascomycota</taxon>
        <taxon>Pezizomycotina</taxon>
        <taxon>Eurotiomycetes</taxon>
        <taxon>Eurotiomycetidae</taxon>
        <taxon>Eurotiales</taxon>
        <taxon>Aspergillaceae</taxon>
        <taxon>Aspergillus</taxon>
        <taxon>Aspergillus subgen. Circumdati</taxon>
    </lineage>
</organism>
<evidence type="ECO:0000313" key="8">
    <source>
        <dbReference type="EMBL" id="PLB36098.1"/>
    </source>
</evidence>
<gene>
    <name evidence="8" type="ORF">BDW47DRAFT_127645</name>
</gene>
<evidence type="ECO:0000256" key="4">
    <source>
        <dbReference type="ARBA" id="ARBA00023163"/>
    </source>
</evidence>
<protein>
    <recommendedName>
        <fullName evidence="7">Aflatoxin regulatory protein domain-containing protein</fullName>
    </recommendedName>
</protein>
<feature type="region of interest" description="Disordered" evidence="6">
    <location>
        <begin position="1"/>
        <end position="40"/>
    </location>
</feature>
<keyword evidence="5" id="KW-0539">Nucleus</keyword>
<keyword evidence="4" id="KW-0804">Transcription</keyword>
<evidence type="ECO:0000259" key="7">
    <source>
        <dbReference type="Pfam" id="PF08493"/>
    </source>
</evidence>
<feature type="domain" description="Aflatoxin regulatory protein" evidence="7">
    <location>
        <begin position="174"/>
        <end position="253"/>
    </location>
</feature>
<evidence type="ECO:0000256" key="6">
    <source>
        <dbReference type="SAM" id="MobiDB-lite"/>
    </source>
</evidence>
<dbReference type="GO" id="GO:0005634">
    <property type="term" value="C:nucleus"/>
    <property type="evidence" value="ECO:0007669"/>
    <property type="project" value="InterPro"/>
</dbReference>
<dbReference type="GO" id="GO:0045122">
    <property type="term" value="P:aflatoxin biosynthetic process"/>
    <property type="evidence" value="ECO:0007669"/>
    <property type="project" value="InterPro"/>
</dbReference>
<dbReference type="STRING" id="41067.A0A2I2F689"/>
<dbReference type="InterPro" id="IPR013700">
    <property type="entry name" value="AflR"/>
</dbReference>
<dbReference type="RefSeq" id="XP_024670110.1">
    <property type="nucleotide sequence ID" value="XM_024816745.1"/>
</dbReference>
<accession>A0A2I2F689</accession>
<evidence type="ECO:0000256" key="1">
    <source>
        <dbReference type="ARBA" id="ARBA00022723"/>
    </source>
</evidence>
<proteinExistence type="predicted"/>
<dbReference type="OrthoDB" id="4509564at2759"/>
<keyword evidence="2" id="KW-0805">Transcription regulation</keyword>